<evidence type="ECO:0000256" key="3">
    <source>
        <dbReference type="ARBA" id="ARBA00022475"/>
    </source>
</evidence>
<name>A0A7I8D376_9FIRM</name>
<keyword evidence="3" id="KW-1003">Cell membrane</keyword>
<dbReference type="PANTHER" id="PTHR43386:SF1">
    <property type="entry name" value="D,D-DIPEPTIDE TRANSPORT SYSTEM PERMEASE PROTEIN DDPC-RELATED"/>
    <property type="match status" value="1"/>
</dbReference>
<evidence type="ECO:0000259" key="8">
    <source>
        <dbReference type="PROSITE" id="PS50928"/>
    </source>
</evidence>
<feature type="transmembrane region" description="Helical" evidence="7">
    <location>
        <begin position="6"/>
        <end position="23"/>
    </location>
</feature>
<evidence type="ECO:0000313" key="10">
    <source>
        <dbReference type="Proteomes" id="UP000593890"/>
    </source>
</evidence>
<dbReference type="Pfam" id="PF00528">
    <property type="entry name" value="BPD_transp_1"/>
    <property type="match status" value="1"/>
</dbReference>
<evidence type="ECO:0000256" key="2">
    <source>
        <dbReference type="ARBA" id="ARBA00022448"/>
    </source>
</evidence>
<comment type="similarity">
    <text evidence="7">Belongs to the binding-protein-dependent transport system permease family.</text>
</comment>
<gene>
    <name evidence="9" type="ORF">C12CBH8_02920</name>
</gene>
<feature type="domain" description="ABC transmembrane type-1" evidence="8">
    <location>
        <begin position="62"/>
        <end position="251"/>
    </location>
</feature>
<feature type="transmembrane region" description="Helical" evidence="7">
    <location>
        <begin position="64"/>
        <end position="87"/>
    </location>
</feature>
<dbReference type="Proteomes" id="UP000593890">
    <property type="component" value="Chromosome"/>
</dbReference>
<dbReference type="AlphaFoldDB" id="A0A7I8D376"/>
<dbReference type="GO" id="GO:0055085">
    <property type="term" value="P:transmembrane transport"/>
    <property type="evidence" value="ECO:0007669"/>
    <property type="project" value="InterPro"/>
</dbReference>
<dbReference type="InterPro" id="IPR035906">
    <property type="entry name" value="MetI-like_sf"/>
</dbReference>
<feature type="transmembrane region" description="Helical" evidence="7">
    <location>
        <begin position="107"/>
        <end position="138"/>
    </location>
</feature>
<protein>
    <submittedName>
        <fullName evidence="9">ABC transporter permease</fullName>
    </submittedName>
</protein>
<dbReference type="KEGG" id="sman:C12CBH8_02920"/>
<dbReference type="PROSITE" id="PS50928">
    <property type="entry name" value="ABC_TM1"/>
    <property type="match status" value="1"/>
</dbReference>
<organism evidence="9 10">
    <name type="scientific">Solibaculum mannosilyticum</name>
    <dbReference type="NCBI Taxonomy" id="2780922"/>
    <lineage>
        <taxon>Bacteria</taxon>
        <taxon>Bacillati</taxon>
        <taxon>Bacillota</taxon>
        <taxon>Clostridia</taxon>
        <taxon>Eubacteriales</taxon>
        <taxon>Oscillospiraceae</taxon>
        <taxon>Solibaculum</taxon>
    </lineage>
</organism>
<keyword evidence="4 7" id="KW-0812">Transmembrane</keyword>
<dbReference type="CDD" id="cd06261">
    <property type="entry name" value="TM_PBP2"/>
    <property type="match status" value="1"/>
</dbReference>
<dbReference type="EMBL" id="AP023321">
    <property type="protein sequence ID" value="BCI59653.1"/>
    <property type="molecule type" value="Genomic_DNA"/>
</dbReference>
<comment type="subcellular location">
    <subcellularLocation>
        <location evidence="1 7">Cell membrane</location>
        <topology evidence="1 7">Multi-pass membrane protein</topology>
    </subcellularLocation>
</comment>
<dbReference type="SUPFAM" id="SSF161098">
    <property type="entry name" value="MetI-like"/>
    <property type="match status" value="1"/>
</dbReference>
<keyword evidence="6 7" id="KW-0472">Membrane</keyword>
<evidence type="ECO:0000313" key="9">
    <source>
        <dbReference type="EMBL" id="BCI59653.1"/>
    </source>
</evidence>
<dbReference type="Gene3D" id="1.10.3720.10">
    <property type="entry name" value="MetI-like"/>
    <property type="match status" value="1"/>
</dbReference>
<evidence type="ECO:0000256" key="5">
    <source>
        <dbReference type="ARBA" id="ARBA00022989"/>
    </source>
</evidence>
<evidence type="ECO:0000256" key="6">
    <source>
        <dbReference type="ARBA" id="ARBA00023136"/>
    </source>
</evidence>
<dbReference type="GO" id="GO:0005886">
    <property type="term" value="C:plasma membrane"/>
    <property type="evidence" value="ECO:0007669"/>
    <property type="project" value="UniProtKB-SubCell"/>
</dbReference>
<feature type="transmembrane region" description="Helical" evidence="7">
    <location>
        <begin position="229"/>
        <end position="251"/>
    </location>
</feature>
<reference evidence="10" key="1">
    <citation type="submission" date="2020-07" db="EMBL/GenBank/DDBJ databases">
        <title>Complete genome sequencing of Clostridia bacterium strain 12CBH8.</title>
        <authorList>
            <person name="Sakamoto M."/>
            <person name="Murakami T."/>
            <person name="Mori H."/>
        </authorList>
    </citation>
    <scope>NUCLEOTIDE SEQUENCE [LARGE SCALE GENOMIC DNA]</scope>
    <source>
        <strain evidence="10">12CBH8</strain>
    </source>
</reference>
<evidence type="ECO:0000256" key="7">
    <source>
        <dbReference type="RuleBase" id="RU363032"/>
    </source>
</evidence>
<evidence type="ECO:0000256" key="1">
    <source>
        <dbReference type="ARBA" id="ARBA00004651"/>
    </source>
</evidence>
<sequence length="260" mass="28344">MKHLRWLIPVFIIAFCFLGFLIAPNDPEAMDIVNKYAAPSVDFPLGTDQFGRCELSRLLYGGKVTLGIVLLGGSIVLVLGTLIGLWLGRANATKSLAFSSLLDAVTAIPPLAYLIIFVGIWGNSIPTMLVALTVSLILRMIKLVKTQTELELDKAYVLCAVSSGASRSRVLFVHILPNIIRPLVHFLCLSCAEMIMNISAFSFIGLTLGDDVIDWGSMLSEGRSMLMTHPSLLFLPILFIFLCTLAFNLLAKQLEGGEQA</sequence>
<feature type="transmembrane region" description="Helical" evidence="7">
    <location>
        <begin position="183"/>
        <end position="209"/>
    </location>
</feature>
<keyword evidence="10" id="KW-1185">Reference proteome</keyword>
<dbReference type="RefSeq" id="WP_191229427.1">
    <property type="nucleotide sequence ID" value="NZ_AP023321.1"/>
</dbReference>
<accession>A0A7I8D376</accession>
<evidence type="ECO:0000256" key="4">
    <source>
        <dbReference type="ARBA" id="ARBA00022692"/>
    </source>
</evidence>
<dbReference type="InterPro" id="IPR000515">
    <property type="entry name" value="MetI-like"/>
</dbReference>
<keyword evidence="2 7" id="KW-0813">Transport</keyword>
<proteinExistence type="inferred from homology"/>
<dbReference type="PANTHER" id="PTHR43386">
    <property type="entry name" value="OLIGOPEPTIDE TRANSPORT SYSTEM PERMEASE PROTEIN APPC"/>
    <property type="match status" value="1"/>
</dbReference>
<keyword evidence="5 7" id="KW-1133">Transmembrane helix</keyword>
<dbReference type="InterPro" id="IPR050366">
    <property type="entry name" value="BP-dependent_transpt_permease"/>
</dbReference>